<evidence type="ECO:0000313" key="3">
    <source>
        <dbReference type="Proteomes" id="UP000184233"/>
    </source>
</evidence>
<evidence type="ECO:0008006" key="4">
    <source>
        <dbReference type="Google" id="ProtNLM"/>
    </source>
</evidence>
<dbReference type="STRING" id="1895771.BGO89_11750"/>
<protein>
    <recommendedName>
        <fullName evidence="4">TonB C-terminal domain-containing protein</fullName>
    </recommendedName>
</protein>
<comment type="caution">
    <text evidence="2">The sequence shown here is derived from an EMBL/GenBank/DDBJ whole genome shotgun (WGS) entry which is preliminary data.</text>
</comment>
<reference evidence="2 3" key="1">
    <citation type="submission" date="2016-09" db="EMBL/GenBank/DDBJ databases">
        <title>Genome-resolved meta-omics ties microbial dynamics to process performance in biotechnology for thiocyanate degradation.</title>
        <authorList>
            <person name="Kantor R.S."/>
            <person name="Huddy R.J."/>
            <person name="Iyer R."/>
            <person name="Thomas B.C."/>
            <person name="Brown C.T."/>
            <person name="Anantharaman K."/>
            <person name="Tringe S."/>
            <person name="Hettich R.L."/>
            <person name="Harrison S.T."/>
            <person name="Banfield J.F."/>
        </authorList>
    </citation>
    <scope>NUCLEOTIDE SEQUENCE [LARGE SCALE GENOMIC DNA]</scope>
    <source>
        <strain evidence="2">59-99</strain>
    </source>
</reference>
<evidence type="ECO:0000313" key="2">
    <source>
        <dbReference type="EMBL" id="OJX57169.1"/>
    </source>
</evidence>
<name>A0A1M3KY59_9BACT</name>
<feature type="signal peptide" evidence="1">
    <location>
        <begin position="1"/>
        <end position="30"/>
    </location>
</feature>
<accession>A0A1M3KY59</accession>
<dbReference type="AlphaFoldDB" id="A0A1M3KY59"/>
<dbReference type="EMBL" id="MKVH01000024">
    <property type="protein sequence ID" value="OJX57169.1"/>
    <property type="molecule type" value="Genomic_DNA"/>
</dbReference>
<sequence length="209" mass="22904">MSRERSFLGVLICTLLLTACLFHPGSRASAQVICDCPPDQMRDVTLRVCIGGANRTIVVSYCNTNYCPPQPDVQPCNPDNLPINARTVIRKVCIVDGGPALASAQDLMDAAIVAMSICCNDYQFFPPCEDPQAPFHWIVTIPLCVQFDAAAQCVWACDDSPCCTHLVRFTQTASGTCETRILKTCDDQRDCPTADCIRLACRYPVKCCL</sequence>
<feature type="chain" id="PRO_5012205943" description="TonB C-terminal domain-containing protein" evidence="1">
    <location>
        <begin position="31"/>
        <end position="209"/>
    </location>
</feature>
<proteinExistence type="predicted"/>
<evidence type="ECO:0000256" key="1">
    <source>
        <dbReference type="SAM" id="SignalP"/>
    </source>
</evidence>
<dbReference type="PROSITE" id="PS51257">
    <property type="entry name" value="PROKAR_LIPOPROTEIN"/>
    <property type="match status" value="1"/>
</dbReference>
<organism evidence="2 3">
    <name type="scientific">Candidatus Kapaibacterium thiocyanatum</name>
    <dbReference type="NCBI Taxonomy" id="1895771"/>
    <lineage>
        <taxon>Bacteria</taxon>
        <taxon>Pseudomonadati</taxon>
        <taxon>Candidatus Kapaibacteriota</taxon>
        <taxon>Candidatus Kapaibacteriia</taxon>
        <taxon>Candidatus Kapaibacteriales</taxon>
        <taxon>Candidatus Kapaibacteriaceae</taxon>
        <taxon>Candidatus Kapaibacterium</taxon>
    </lineage>
</organism>
<keyword evidence="1" id="KW-0732">Signal</keyword>
<gene>
    <name evidence="2" type="ORF">BGO89_11750</name>
</gene>
<dbReference type="Proteomes" id="UP000184233">
    <property type="component" value="Unassembled WGS sequence"/>
</dbReference>